<dbReference type="STRING" id="477690.SAMN05216474_0315"/>
<keyword evidence="4" id="KW-1133">Transmembrane helix</keyword>
<feature type="transmembrane region" description="Helical" evidence="4">
    <location>
        <begin position="394"/>
        <end position="415"/>
    </location>
</feature>
<keyword evidence="3" id="KW-0808">Transferase</keyword>
<keyword evidence="4" id="KW-0472">Membrane</keyword>
<feature type="transmembrane region" description="Helical" evidence="4">
    <location>
        <begin position="430"/>
        <end position="452"/>
    </location>
</feature>
<keyword evidence="6" id="KW-1185">Reference proteome</keyword>
<dbReference type="GO" id="GO:0016757">
    <property type="term" value="F:glycosyltransferase activity"/>
    <property type="evidence" value="ECO:0007669"/>
    <property type="project" value="UniProtKB-KW"/>
</dbReference>
<comment type="similarity">
    <text evidence="1">Belongs to the glycosyltransferase 2 family.</text>
</comment>
<keyword evidence="4" id="KW-0812">Transmembrane</keyword>
<gene>
    <name evidence="5" type="ORF">SAMN05216474_0315</name>
</gene>
<evidence type="ECO:0000256" key="4">
    <source>
        <dbReference type="SAM" id="Phobius"/>
    </source>
</evidence>
<dbReference type="EMBL" id="FPAS01000001">
    <property type="protein sequence ID" value="SFT39481.1"/>
    <property type="molecule type" value="Genomic_DNA"/>
</dbReference>
<feature type="transmembrane region" description="Helical" evidence="4">
    <location>
        <begin position="20"/>
        <end position="41"/>
    </location>
</feature>
<dbReference type="Proteomes" id="UP000236454">
    <property type="component" value="Unassembled WGS sequence"/>
</dbReference>
<reference evidence="5 6" key="1">
    <citation type="submission" date="2016-10" db="EMBL/GenBank/DDBJ databases">
        <authorList>
            <person name="de Groot N.N."/>
        </authorList>
    </citation>
    <scope>NUCLEOTIDE SEQUENCE [LARGE SCALE GENOMIC DNA]</scope>
    <source>
        <strain evidence="5 6">CGMCC 1.7005</strain>
    </source>
</reference>
<protein>
    <recommendedName>
        <fullName evidence="7">Glycosyltransferase, catalytic subunit of cellulose synthase and poly-beta-1,6-N-acetylglucosamine synthase</fullName>
    </recommendedName>
</protein>
<dbReference type="RefSeq" id="WP_090245585.1">
    <property type="nucleotide sequence ID" value="NZ_FPAS01000001.1"/>
</dbReference>
<dbReference type="PANTHER" id="PTHR43630:SF1">
    <property type="entry name" value="POLY-BETA-1,6-N-ACETYL-D-GLUCOSAMINE SYNTHASE"/>
    <property type="match status" value="1"/>
</dbReference>
<evidence type="ECO:0000256" key="3">
    <source>
        <dbReference type="ARBA" id="ARBA00022679"/>
    </source>
</evidence>
<evidence type="ECO:0000313" key="6">
    <source>
        <dbReference type="Proteomes" id="UP000236454"/>
    </source>
</evidence>
<dbReference type="SUPFAM" id="SSF53448">
    <property type="entry name" value="Nucleotide-diphospho-sugar transferases"/>
    <property type="match status" value="1"/>
</dbReference>
<dbReference type="InterPro" id="IPR029044">
    <property type="entry name" value="Nucleotide-diphossugar_trans"/>
</dbReference>
<dbReference type="OrthoDB" id="9766299at2"/>
<dbReference type="Pfam" id="PF13641">
    <property type="entry name" value="Glyco_tranf_2_3"/>
    <property type="match status" value="1"/>
</dbReference>
<evidence type="ECO:0000313" key="5">
    <source>
        <dbReference type="EMBL" id="SFT39481.1"/>
    </source>
</evidence>
<organism evidence="5 6">
    <name type="scientific">Lishizhenia tianjinensis</name>
    <dbReference type="NCBI Taxonomy" id="477690"/>
    <lineage>
        <taxon>Bacteria</taxon>
        <taxon>Pseudomonadati</taxon>
        <taxon>Bacteroidota</taxon>
        <taxon>Flavobacteriia</taxon>
        <taxon>Flavobacteriales</taxon>
        <taxon>Crocinitomicaceae</taxon>
        <taxon>Lishizhenia</taxon>
    </lineage>
</organism>
<evidence type="ECO:0008006" key="7">
    <source>
        <dbReference type="Google" id="ProtNLM"/>
    </source>
</evidence>
<accession>A0A1I6XND1</accession>
<feature type="transmembrane region" description="Helical" evidence="4">
    <location>
        <begin position="371"/>
        <end position="389"/>
    </location>
</feature>
<dbReference type="AlphaFoldDB" id="A0A1I6XND1"/>
<dbReference type="CDD" id="cd06423">
    <property type="entry name" value="CESA_like"/>
    <property type="match status" value="1"/>
</dbReference>
<proteinExistence type="inferred from homology"/>
<evidence type="ECO:0000256" key="2">
    <source>
        <dbReference type="ARBA" id="ARBA00022676"/>
    </source>
</evidence>
<evidence type="ECO:0000256" key="1">
    <source>
        <dbReference type="ARBA" id="ARBA00006739"/>
    </source>
</evidence>
<dbReference type="Gene3D" id="3.90.550.10">
    <property type="entry name" value="Spore Coat Polysaccharide Biosynthesis Protein SpsA, Chain A"/>
    <property type="match status" value="1"/>
</dbReference>
<dbReference type="PANTHER" id="PTHR43630">
    <property type="entry name" value="POLY-BETA-1,6-N-ACETYL-D-GLUCOSAMINE SYNTHASE"/>
    <property type="match status" value="1"/>
</dbReference>
<sequence>MFNNIFTYENISSFFEYFIFWYALTIMSFYFILAIFSILAISNHLKRGKSVNFEHILRSSLAPKIAVIAPAFNESATIVENIRSLLSLKYNNYDIIIVNDGSKDDCLEKMIAAYDLVESKVKAKSKLKHAPIRAIYKSTNKAFHNLVVIDKENGGKADSLNAGINYTNAKYVANIDVDCIIEDDALLRMIEPFLQSIDKKVIAAGGVVRIANNCEISNGRILNVRLPKTLLPLYQTLEYLRAFLLGRMAWSRLNGLLIISGAFGLFDKKILIEAGGYNPKTVGEDMELVVRMRKLMHQKKEKYSVTYVPDPLCWTEVPASAKVLDRQRNRWTRGTIETLRMHKDMFMNPKYGILGMLSYPFWLFYEWLAPIIEFLGLVYFLVLVCLGWVNWPHFLLLLGMVYSFAVLLSWFTILIEEITYREYKGYKSLFTLLGVAILEPLFFHPIGVWAAVKGNWDKFVRKKSAWGTQTRVGFNAPISKDKP</sequence>
<name>A0A1I6XND1_9FLAO</name>
<keyword evidence="2" id="KW-0328">Glycosyltransferase</keyword>